<dbReference type="Proteomes" id="UP000179024">
    <property type="component" value="Unassembled WGS sequence"/>
</dbReference>
<name>A0A1F7I7B9_9BACT</name>
<organism evidence="1 2">
    <name type="scientific">Candidatus Roizmanbacteria bacterium RIFCSPHIGHO2_12_FULL_44_10</name>
    <dbReference type="NCBI Taxonomy" id="1802054"/>
    <lineage>
        <taxon>Bacteria</taxon>
        <taxon>Candidatus Roizmaniibacteriota</taxon>
    </lineage>
</organism>
<accession>A0A1F7I7B9</accession>
<evidence type="ECO:0000313" key="2">
    <source>
        <dbReference type="Proteomes" id="UP000179024"/>
    </source>
</evidence>
<protein>
    <submittedName>
        <fullName evidence="1">Uncharacterized protein</fullName>
    </submittedName>
</protein>
<dbReference type="EMBL" id="MGAE01000022">
    <property type="protein sequence ID" value="OGK39270.1"/>
    <property type="molecule type" value="Genomic_DNA"/>
</dbReference>
<proteinExistence type="predicted"/>
<gene>
    <name evidence="1" type="ORF">A3F34_01365</name>
</gene>
<comment type="caution">
    <text evidence="1">The sequence shown here is derived from an EMBL/GenBank/DDBJ whole genome shotgun (WGS) entry which is preliminary data.</text>
</comment>
<evidence type="ECO:0000313" key="1">
    <source>
        <dbReference type="EMBL" id="OGK39270.1"/>
    </source>
</evidence>
<dbReference type="AlphaFoldDB" id="A0A1F7I7B9"/>
<reference evidence="1 2" key="1">
    <citation type="journal article" date="2016" name="Nat. Commun.">
        <title>Thousands of microbial genomes shed light on interconnected biogeochemical processes in an aquifer system.</title>
        <authorList>
            <person name="Anantharaman K."/>
            <person name="Brown C.T."/>
            <person name="Hug L.A."/>
            <person name="Sharon I."/>
            <person name="Castelle C.J."/>
            <person name="Probst A.J."/>
            <person name="Thomas B.C."/>
            <person name="Singh A."/>
            <person name="Wilkins M.J."/>
            <person name="Karaoz U."/>
            <person name="Brodie E.L."/>
            <person name="Williams K.H."/>
            <person name="Hubbard S.S."/>
            <person name="Banfield J.F."/>
        </authorList>
    </citation>
    <scope>NUCLEOTIDE SEQUENCE [LARGE SCALE GENOMIC DNA]</scope>
</reference>
<sequence length="205" mass="23558">MRNEIDASLLDIWRKRHERRLHGPEMRPPHLVLDFGHREWRIRLLEKAPLVVTNGLYPPDMGTITDTLESGASFDLSKYAGDVDRRHLETTDFLWDQWDKIARLIAAPEESYFPPVSFAEVAMPHYKETRGMVMGRADNVGIDPVCDFWVIEVGTSFKQGQLKGYIRGLAIICPGYNIYGLGVKYNPDDFRRHDSPVNLEAAVFR</sequence>